<feature type="region of interest" description="Disordered" evidence="1">
    <location>
        <begin position="120"/>
        <end position="140"/>
    </location>
</feature>
<gene>
    <name evidence="2" type="ORF">CBW21_05895</name>
</gene>
<evidence type="ECO:0000313" key="3">
    <source>
        <dbReference type="Proteomes" id="UP000196342"/>
    </source>
</evidence>
<dbReference type="RefSeq" id="WP_087697475.1">
    <property type="nucleotide sequence ID" value="NZ_NHOO01000004.1"/>
</dbReference>
<dbReference type="EMBL" id="NHOO01000004">
    <property type="protein sequence ID" value="OVE49413.1"/>
    <property type="molecule type" value="Genomic_DNA"/>
</dbReference>
<comment type="caution">
    <text evidence="2">The sequence shown here is derived from an EMBL/GenBank/DDBJ whole genome shotgun (WGS) entry which is preliminary data.</text>
</comment>
<name>A0A202BCY1_CHRVL</name>
<reference evidence="2 3" key="1">
    <citation type="submission" date="2017-05" db="EMBL/GenBank/DDBJ databases">
        <title>Chromobacterium violaceum GHPS1 isolated from Hydrocarbon polluted soil in French Guiana display an awesome secondary metabolite arsenal and a battery of drug and heavy-metal-resistance and detoxification of xenobiotics proteins.</title>
        <authorList>
            <person name="Belbahri L."/>
        </authorList>
    </citation>
    <scope>NUCLEOTIDE SEQUENCE [LARGE SCALE GENOMIC DNA]</scope>
    <source>
        <strain evidence="2 3">GHPS1</strain>
    </source>
</reference>
<evidence type="ECO:0000313" key="2">
    <source>
        <dbReference type="EMBL" id="OVE49413.1"/>
    </source>
</evidence>
<evidence type="ECO:0000256" key="1">
    <source>
        <dbReference type="SAM" id="MobiDB-lite"/>
    </source>
</evidence>
<organism evidence="2 3">
    <name type="scientific">Chromobacterium violaceum</name>
    <dbReference type="NCBI Taxonomy" id="536"/>
    <lineage>
        <taxon>Bacteria</taxon>
        <taxon>Pseudomonadati</taxon>
        <taxon>Pseudomonadota</taxon>
        <taxon>Betaproteobacteria</taxon>
        <taxon>Neisseriales</taxon>
        <taxon>Chromobacteriaceae</taxon>
        <taxon>Chromobacterium</taxon>
    </lineage>
</organism>
<proteinExistence type="predicted"/>
<keyword evidence="3" id="KW-1185">Reference proteome</keyword>
<sequence>MEVTVEVAVRAPESHMAQKWAIHIPGPDDLYAAPSHAEAVFVAEHHNKTALPAIQKIMDSKPPEERRMYPPIECITAEVVPWPWDDSEHEESLSEDWPDFLEEHGLTVDGVAYAARNATTKDMFDSGTANTDSDTRKEEA</sequence>
<dbReference type="Proteomes" id="UP000196342">
    <property type="component" value="Unassembled WGS sequence"/>
</dbReference>
<accession>A0A202BCY1</accession>
<dbReference type="AlphaFoldDB" id="A0A202BCY1"/>
<protein>
    <submittedName>
        <fullName evidence="2">Uncharacterized protein</fullName>
    </submittedName>
</protein>